<feature type="transmembrane region" description="Helical" evidence="1">
    <location>
        <begin position="180"/>
        <end position="200"/>
    </location>
</feature>
<proteinExistence type="predicted"/>
<name>A0A506U6J6_9HYPH</name>
<keyword evidence="1" id="KW-0812">Transmembrane</keyword>
<evidence type="ECO:0000313" key="3">
    <source>
        <dbReference type="Proteomes" id="UP000320314"/>
    </source>
</evidence>
<keyword evidence="1" id="KW-0472">Membrane</keyword>
<dbReference type="InterPro" id="IPR018723">
    <property type="entry name" value="DUF2254_membrane"/>
</dbReference>
<accession>A0A506U6J6</accession>
<reference evidence="2 3" key="1">
    <citation type="submission" date="2019-06" db="EMBL/GenBank/DDBJ databases">
        <authorList>
            <person name="Li M."/>
        </authorList>
    </citation>
    <scope>NUCLEOTIDE SEQUENCE [LARGE SCALE GENOMIC DNA]</scope>
    <source>
        <strain evidence="2 3">BGMRC6574</strain>
    </source>
</reference>
<dbReference type="EMBL" id="VHLH01000014">
    <property type="protein sequence ID" value="TPW28711.1"/>
    <property type="molecule type" value="Genomic_DNA"/>
</dbReference>
<gene>
    <name evidence="2" type="ORF">FJU11_09065</name>
</gene>
<comment type="caution">
    <text evidence="2">The sequence shown here is derived from an EMBL/GenBank/DDBJ whole genome shotgun (WGS) entry which is preliminary data.</text>
</comment>
<feature type="transmembrane region" description="Helical" evidence="1">
    <location>
        <begin position="60"/>
        <end position="83"/>
    </location>
</feature>
<evidence type="ECO:0000256" key="1">
    <source>
        <dbReference type="SAM" id="Phobius"/>
    </source>
</evidence>
<sequence>MRSCATSTEAFVDHLALSLLPFVEPRRPRPVCSRRCESGATPMNRRRGASAALRKVNASLWIWPLVAVAISYVVGIVLSAVPWGPTGFDSVLFRAGPSGARTVLTALVGGLVTALSVIFSLTITGLQTVHQQYSPRLLRNFMRDGATKITLGVFAGTVSYMLAVLRSLPGSDSAEEPPRLAIFFGMFLFLACVGIVAYFAQHITNSIRVQRAMNRVMGDTHYAIDLAQGMTAQHPRAVTREALPHPPAGALVVDIWRNGYVREVDVERLAAFARKTAASVRIRPMIGDYVVAGTPLAWVWSRNGADLDAETVRHALGKTIDIGPDRTEDTDVSYGLRQFVDVAVRAMSPSLNDPYTAIQAIDHMTEIVCRLARDGVPGGIVRDEDGALLVAPPGLDLAGYVQLAVEQPARYGGAEPSVVVRLLQLVRNAAALAPEEARPALREEVERIRRHATDQARNDTDLAPIQEEAEAALAWLDGKVTYPEASPVRL</sequence>
<feature type="transmembrane region" description="Helical" evidence="1">
    <location>
        <begin position="103"/>
        <end position="129"/>
    </location>
</feature>
<keyword evidence="1" id="KW-1133">Transmembrane helix</keyword>
<dbReference type="Proteomes" id="UP000320314">
    <property type="component" value="Unassembled WGS sequence"/>
</dbReference>
<dbReference type="AlphaFoldDB" id="A0A506U6J6"/>
<dbReference type="Pfam" id="PF10011">
    <property type="entry name" value="DUF2254"/>
    <property type="match status" value="1"/>
</dbReference>
<protein>
    <submittedName>
        <fullName evidence="2">DUF2254 domain-containing protein</fullName>
    </submittedName>
</protein>
<dbReference type="OrthoDB" id="2955631at2"/>
<evidence type="ECO:0000313" key="2">
    <source>
        <dbReference type="EMBL" id="TPW28711.1"/>
    </source>
</evidence>
<keyword evidence="3" id="KW-1185">Reference proteome</keyword>
<feature type="transmembrane region" description="Helical" evidence="1">
    <location>
        <begin position="149"/>
        <end position="168"/>
    </location>
</feature>
<organism evidence="2 3">
    <name type="scientific">Pararhizobium mangrovi</name>
    <dbReference type="NCBI Taxonomy" id="2590452"/>
    <lineage>
        <taxon>Bacteria</taxon>
        <taxon>Pseudomonadati</taxon>
        <taxon>Pseudomonadota</taxon>
        <taxon>Alphaproteobacteria</taxon>
        <taxon>Hyphomicrobiales</taxon>
        <taxon>Rhizobiaceae</taxon>
        <taxon>Rhizobium/Agrobacterium group</taxon>
        <taxon>Pararhizobium</taxon>
    </lineage>
</organism>